<reference evidence="1 2" key="1">
    <citation type="submission" date="2019-05" db="EMBL/GenBank/DDBJ databases">
        <title>Streptomyces sp. NEAU-C151, a novel actinomycete isolated from soil.</title>
        <authorList>
            <person name="Han L."/>
            <person name="Jiang H."/>
        </authorList>
    </citation>
    <scope>NUCLEOTIDE SEQUENCE [LARGE SCALE GENOMIC DNA]</scope>
    <source>
        <strain evidence="1 2">NEAU-C151</strain>
    </source>
</reference>
<evidence type="ECO:0000313" key="1">
    <source>
        <dbReference type="EMBL" id="TLS47430.1"/>
    </source>
</evidence>
<name>A0A5R9FZS6_9ACTN</name>
<proteinExistence type="predicted"/>
<comment type="caution">
    <text evidence="1">The sequence shown here is derived from an EMBL/GenBank/DDBJ whole genome shotgun (WGS) entry which is preliminary data.</text>
</comment>
<sequence length="306" mass="32713">MNGFDTSDYGRWQLFENAGVKAADGIATTSSQGLKVVPTGTDPNTGEPAFAYTTGQQAAGGGGDKDHMKWLAYPRHNGTTGYPGYDTPATGQWSCEANVSVQTRNMEKHPFGSAVSDPQGDIRLGSAGMVAADLQTGMVLDFHITNNTVYAFYERLRFPGTSYAAFTYAVPVAKITKGAWVTTKVVVDNGGTRAQWKLNGTTVLTVNKIGTMELDRKYLQIDHGGTQEAVRPKQLTCGLGSFSMLDGAGTEGRGLVRLDSTDGFYYNPRQGAPAAQTFVDETSKAGSRLWGQGVDLRANSLKIKVG</sequence>
<keyword evidence="2" id="KW-1185">Reference proteome</keyword>
<gene>
    <name evidence="1" type="ORF">FE633_04745</name>
</gene>
<organism evidence="1 2">
    <name type="scientific">Streptomyces montanus</name>
    <dbReference type="NCBI Taxonomy" id="2580423"/>
    <lineage>
        <taxon>Bacteria</taxon>
        <taxon>Bacillati</taxon>
        <taxon>Actinomycetota</taxon>
        <taxon>Actinomycetes</taxon>
        <taxon>Kitasatosporales</taxon>
        <taxon>Streptomycetaceae</taxon>
        <taxon>Streptomyces</taxon>
    </lineage>
</organism>
<accession>A0A5R9FZS6</accession>
<evidence type="ECO:0008006" key="3">
    <source>
        <dbReference type="Google" id="ProtNLM"/>
    </source>
</evidence>
<dbReference type="Pfam" id="PF19559">
    <property type="entry name" value="DUF6081"/>
    <property type="match status" value="1"/>
</dbReference>
<dbReference type="InterPro" id="IPR045727">
    <property type="entry name" value="DUF6081"/>
</dbReference>
<dbReference type="AlphaFoldDB" id="A0A5R9FZS6"/>
<evidence type="ECO:0000313" key="2">
    <source>
        <dbReference type="Proteomes" id="UP000305906"/>
    </source>
</evidence>
<dbReference type="Proteomes" id="UP000305906">
    <property type="component" value="Unassembled WGS sequence"/>
</dbReference>
<protein>
    <recommendedName>
        <fullName evidence="3">Polysaccharide lyase family 7 protein</fullName>
    </recommendedName>
</protein>
<dbReference type="EMBL" id="VBZC01000004">
    <property type="protein sequence ID" value="TLS47430.1"/>
    <property type="molecule type" value="Genomic_DNA"/>
</dbReference>